<dbReference type="CDD" id="cd00200">
    <property type="entry name" value="WD40"/>
    <property type="match status" value="1"/>
</dbReference>
<accession>A0A2U1PM62</accession>
<sequence length="555" mass="62131">MPMLSHTELNYLVYRYLAASGVEVVIYVAIWLSLKFVITRVCDFSRSCFEHTAFNFKNEADINKITSFDGSQIPQDALITLVQKGLESLEMEKDMDVEEDDFTFIPALDLITKDVDELRQKIVDQKKQKVSNEPSEETQSMGKDSGEPSMETLSKGKEKVVEDKRRVDRPKTKVKFNLDGNLSFAGAKTKKICNSTAAQPFEVHSSNVLIMEGHSNVVGICAWSPAGLRLATGSADHTARIWAIADWTNSKSLENRIGSVRVLKHDRGRPDKQRKDVTSVAWNLDGTLLATSSMDGLARIWDTTGDLISTFSKHRGSIRSIKWNKKEDYLLTASNDKSTIVWDVLTGAVKQQFKFHSRPVLDIDWRNNRTFASSSGDGMIYVCKIGEDQPIRAFPGHTGEVNHVKWDPAGAVLASCSGDSTVKIWSMEQGKCIHDFTDHAQDIFSIKWSPTGPATDNPNKPLVLASASYDTTVKLWDVEHGRLLHSLDHHSPNGEYLATGSLDKFMHIWSVKDGKLIKRYASNGGIFDISWHYSGEKIAWVTNTNQAFLMDFVMS</sequence>
<dbReference type="Gene3D" id="2.130.10.10">
    <property type="entry name" value="YVTN repeat-like/Quinoprotein amine dehydrogenase"/>
    <property type="match status" value="1"/>
</dbReference>
<evidence type="ECO:0000256" key="1">
    <source>
        <dbReference type="ARBA" id="ARBA00004123"/>
    </source>
</evidence>
<dbReference type="SUPFAM" id="SSF50978">
    <property type="entry name" value="WD40 repeat-like"/>
    <property type="match status" value="2"/>
</dbReference>
<keyword evidence="9" id="KW-0472">Membrane</keyword>
<dbReference type="PANTHER" id="PTHR22846:SF2">
    <property type="entry name" value="F-BOX-LIKE_WD REPEAT-CONTAINING PROTEIN EBI"/>
    <property type="match status" value="1"/>
</dbReference>
<comment type="subcellular location">
    <subcellularLocation>
        <location evidence="1">Nucleus</location>
    </subcellularLocation>
</comment>
<feature type="compositionally biased region" description="Polar residues" evidence="8">
    <location>
        <begin position="131"/>
        <end position="142"/>
    </location>
</feature>
<feature type="region of interest" description="Disordered" evidence="8">
    <location>
        <begin position="125"/>
        <end position="166"/>
    </location>
</feature>
<keyword evidence="3" id="KW-0677">Repeat</keyword>
<dbReference type="GO" id="GO:0003714">
    <property type="term" value="F:transcription corepressor activity"/>
    <property type="evidence" value="ECO:0007669"/>
    <property type="project" value="InterPro"/>
</dbReference>
<evidence type="ECO:0000256" key="4">
    <source>
        <dbReference type="ARBA" id="ARBA00023015"/>
    </source>
</evidence>
<evidence type="ECO:0000256" key="8">
    <source>
        <dbReference type="SAM" id="MobiDB-lite"/>
    </source>
</evidence>
<dbReference type="AlphaFoldDB" id="A0A2U1PM62"/>
<dbReference type="PRINTS" id="PR00320">
    <property type="entry name" value="GPROTEINBRPT"/>
</dbReference>
<keyword evidence="4" id="KW-0805">Transcription regulation</keyword>
<dbReference type="Pfam" id="PF00400">
    <property type="entry name" value="WD40"/>
    <property type="match status" value="7"/>
</dbReference>
<proteinExistence type="predicted"/>
<comment type="caution">
    <text evidence="10">The sequence shown here is derived from an EMBL/GenBank/DDBJ whole genome shotgun (WGS) entry which is preliminary data.</text>
</comment>
<dbReference type="GO" id="GO:0000118">
    <property type="term" value="C:histone deacetylase complex"/>
    <property type="evidence" value="ECO:0007669"/>
    <property type="project" value="TreeGrafter"/>
</dbReference>
<dbReference type="InterPro" id="IPR019775">
    <property type="entry name" value="WD40_repeat_CS"/>
</dbReference>
<dbReference type="InterPro" id="IPR001680">
    <property type="entry name" value="WD40_rpt"/>
</dbReference>
<evidence type="ECO:0000256" key="3">
    <source>
        <dbReference type="ARBA" id="ARBA00022737"/>
    </source>
</evidence>
<dbReference type="PROSITE" id="PS50294">
    <property type="entry name" value="WD_REPEATS_REGION"/>
    <property type="match status" value="4"/>
</dbReference>
<name>A0A2U1PM62_ARTAN</name>
<keyword evidence="5" id="KW-0804">Transcription</keyword>
<evidence type="ECO:0000313" key="11">
    <source>
        <dbReference type="Proteomes" id="UP000245207"/>
    </source>
</evidence>
<dbReference type="GO" id="GO:0006357">
    <property type="term" value="P:regulation of transcription by RNA polymerase II"/>
    <property type="evidence" value="ECO:0007669"/>
    <property type="project" value="TreeGrafter"/>
</dbReference>
<dbReference type="InterPro" id="IPR015943">
    <property type="entry name" value="WD40/YVTN_repeat-like_dom_sf"/>
</dbReference>
<dbReference type="Proteomes" id="UP000245207">
    <property type="component" value="Unassembled WGS sequence"/>
</dbReference>
<evidence type="ECO:0000256" key="6">
    <source>
        <dbReference type="ARBA" id="ARBA00023242"/>
    </source>
</evidence>
<gene>
    <name evidence="10" type="ORF">CTI12_AA135070</name>
</gene>
<protein>
    <submittedName>
        <fullName evidence="10">WD40 domain-containing protein/LisH domain-containing protein</fullName>
    </submittedName>
</protein>
<keyword evidence="9" id="KW-1133">Transmembrane helix</keyword>
<dbReference type="EMBL" id="PKPP01000975">
    <property type="protein sequence ID" value="PWA86848.1"/>
    <property type="molecule type" value="Genomic_DNA"/>
</dbReference>
<dbReference type="PROSITE" id="PS50082">
    <property type="entry name" value="WD_REPEATS_2"/>
    <property type="match status" value="6"/>
</dbReference>
<keyword evidence="6" id="KW-0539">Nucleus</keyword>
<evidence type="ECO:0000256" key="7">
    <source>
        <dbReference type="PROSITE-ProRule" id="PRU00221"/>
    </source>
</evidence>
<dbReference type="InterPro" id="IPR045183">
    <property type="entry name" value="Ebi-like"/>
</dbReference>
<keyword evidence="11" id="KW-1185">Reference proteome</keyword>
<evidence type="ECO:0000256" key="9">
    <source>
        <dbReference type="SAM" id="Phobius"/>
    </source>
</evidence>
<dbReference type="STRING" id="35608.A0A2U1PM62"/>
<dbReference type="PANTHER" id="PTHR22846">
    <property type="entry name" value="WD40 REPEAT PROTEIN"/>
    <property type="match status" value="1"/>
</dbReference>
<feature type="repeat" description="WD" evidence="7">
    <location>
        <begin position="311"/>
        <end position="352"/>
    </location>
</feature>
<feature type="repeat" description="WD" evidence="7">
    <location>
        <begin position="491"/>
        <end position="519"/>
    </location>
</feature>
<feature type="repeat" description="WD" evidence="7">
    <location>
        <begin position="270"/>
        <end position="302"/>
    </location>
</feature>
<dbReference type="OrthoDB" id="1367865at2759"/>
<feature type="transmembrane region" description="Helical" evidence="9">
    <location>
        <begin position="12"/>
        <end position="34"/>
    </location>
</feature>
<dbReference type="PROSITE" id="PS00678">
    <property type="entry name" value="WD_REPEATS_1"/>
    <property type="match status" value="2"/>
</dbReference>
<feature type="repeat" description="WD" evidence="7">
    <location>
        <begin position="436"/>
        <end position="486"/>
    </location>
</feature>
<feature type="compositionally biased region" description="Basic and acidic residues" evidence="8">
    <location>
        <begin position="154"/>
        <end position="166"/>
    </location>
</feature>
<dbReference type="Gene3D" id="1.20.960.30">
    <property type="match status" value="1"/>
</dbReference>
<evidence type="ECO:0000313" key="10">
    <source>
        <dbReference type="EMBL" id="PWA86848.1"/>
    </source>
</evidence>
<dbReference type="FunFam" id="2.130.10.10:FF:000218">
    <property type="entry name" value="WD40 repeat-containing protein HOS15"/>
    <property type="match status" value="1"/>
</dbReference>
<feature type="repeat" description="WD" evidence="7">
    <location>
        <begin position="211"/>
        <end position="252"/>
    </location>
</feature>
<dbReference type="InterPro" id="IPR020472">
    <property type="entry name" value="WD40_PAC1"/>
</dbReference>
<feature type="repeat" description="WD" evidence="7">
    <location>
        <begin position="394"/>
        <end position="435"/>
    </location>
</feature>
<evidence type="ECO:0000256" key="5">
    <source>
        <dbReference type="ARBA" id="ARBA00023163"/>
    </source>
</evidence>
<dbReference type="InterPro" id="IPR036322">
    <property type="entry name" value="WD40_repeat_dom_sf"/>
</dbReference>
<dbReference type="SMART" id="SM00320">
    <property type="entry name" value="WD40"/>
    <property type="match status" value="8"/>
</dbReference>
<evidence type="ECO:0000256" key="2">
    <source>
        <dbReference type="ARBA" id="ARBA00022574"/>
    </source>
</evidence>
<keyword evidence="9" id="KW-0812">Transmembrane</keyword>
<organism evidence="10 11">
    <name type="scientific">Artemisia annua</name>
    <name type="common">Sweet wormwood</name>
    <dbReference type="NCBI Taxonomy" id="35608"/>
    <lineage>
        <taxon>Eukaryota</taxon>
        <taxon>Viridiplantae</taxon>
        <taxon>Streptophyta</taxon>
        <taxon>Embryophyta</taxon>
        <taxon>Tracheophyta</taxon>
        <taxon>Spermatophyta</taxon>
        <taxon>Magnoliopsida</taxon>
        <taxon>eudicotyledons</taxon>
        <taxon>Gunneridae</taxon>
        <taxon>Pentapetalae</taxon>
        <taxon>asterids</taxon>
        <taxon>campanulids</taxon>
        <taxon>Asterales</taxon>
        <taxon>Asteraceae</taxon>
        <taxon>Asteroideae</taxon>
        <taxon>Anthemideae</taxon>
        <taxon>Artemisiinae</taxon>
        <taxon>Artemisia</taxon>
    </lineage>
</organism>
<reference evidence="10 11" key="1">
    <citation type="journal article" date="2018" name="Mol. Plant">
        <title>The genome of Artemisia annua provides insight into the evolution of Asteraceae family and artemisinin biosynthesis.</title>
        <authorList>
            <person name="Shen Q."/>
            <person name="Zhang L."/>
            <person name="Liao Z."/>
            <person name="Wang S."/>
            <person name="Yan T."/>
            <person name="Shi P."/>
            <person name="Liu M."/>
            <person name="Fu X."/>
            <person name="Pan Q."/>
            <person name="Wang Y."/>
            <person name="Lv Z."/>
            <person name="Lu X."/>
            <person name="Zhang F."/>
            <person name="Jiang W."/>
            <person name="Ma Y."/>
            <person name="Chen M."/>
            <person name="Hao X."/>
            <person name="Li L."/>
            <person name="Tang Y."/>
            <person name="Lv G."/>
            <person name="Zhou Y."/>
            <person name="Sun X."/>
            <person name="Brodelius P.E."/>
            <person name="Rose J.K.C."/>
            <person name="Tang K."/>
        </authorList>
    </citation>
    <scope>NUCLEOTIDE SEQUENCE [LARGE SCALE GENOMIC DNA]</scope>
    <source>
        <strain evidence="11">cv. Huhao1</strain>
        <tissue evidence="10">Leaf</tissue>
    </source>
</reference>
<keyword evidence="2 7" id="KW-0853">WD repeat</keyword>